<evidence type="ECO:0000259" key="1">
    <source>
        <dbReference type="Pfam" id="PF07762"/>
    </source>
</evidence>
<dbReference type="Pfam" id="PF07762">
    <property type="entry name" value="DUF1618"/>
    <property type="match status" value="1"/>
</dbReference>
<protein>
    <recommendedName>
        <fullName evidence="1">DUF1618 domain-containing protein</fullName>
    </recommendedName>
</protein>
<dbReference type="EMBL" id="PQIB02000006">
    <property type="protein sequence ID" value="RLN12067.1"/>
    <property type="molecule type" value="Genomic_DNA"/>
</dbReference>
<accession>A0A3L6RYI6</accession>
<dbReference type="STRING" id="4540.A0A3L6RYI6"/>
<dbReference type="PANTHER" id="PTHR33074">
    <property type="entry name" value="EXPRESSED PROTEIN-RELATED"/>
    <property type="match status" value="1"/>
</dbReference>
<gene>
    <name evidence="2" type="ORF">C2845_PM09G01860</name>
</gene>
<dbReference type="PANTHER" id="PTHR33074:SF102">
    <property type="entry name" value="DUF1618 DOMAIN-CONTAINING PROTEIN"/>
    <property type="match status" value="1"/>
</dbReference>
<comment type="caution">
    <text evidence="2">The sequence shown here is derived from an EMBL/GenBank/DDBJ whole genome shotgun (WGS) entry which is preliminary data.</text>
</comment>
<feature type="domain" description="DUF1618" evidence="1">
    <location>
        <begin position="73"/>
        <end position="137"/>
    </location>
</feature>
<sequence length="155" mass="17288">MADSGWVHCNLYTALSLPTPRQTYLQEETALLNLSGSEQALLLLEPSESLRDPMALCFFPSKVIPLQGSLLGWVDLWRGILLCDVLSDNPKLHYIPMPTPMPANEGLEDDGEPTYYRDVTSCGDLIKIVEVEYKYGDRMQAGAGCGRQQSRRAPR</sequence>
<dbReference type="AlphaFoldDB" id="A0A3L6RYI6"/>
<organism evidence="2 3">
    <name type="scientific">Panicum miliaceum</name>
    <name type="common">Proso millet</name>
    <name type="synonym">Broomcorn millet</name>
    <dbReference type="NCBI Taxonomy" id="4540"/>
    <lineage>
        <taxon>Eukaryota</taxon>
        <taxon>Viridiplantae</taxon>
        <taxon>Streptophyta</taxon>
        <taxon>Embryophyta</taxon>
        <taxon>Tracheophyta</taxon>
        <taxon>Spermatophyta</taxon>
        <taxon>Magnoliopsida</taxon>
        <taxon>Liliopsida</taxon>
        <taxon>Poales</taxon>
        <taxon>Poaceae</taxon>
        <taxon>PACMAD clade</taxon>
        <taxon>Panicoideae</taxon>
        <taxon>Panicodae</taxon>
        <taxon>Paniceae</taxon>
        <taxon>Panicinae</taxon>
        <taxon>Panicum</taxon>
        <taxon>Panicum sect. Panicum</taxon>
    </lineage>
</organism>
<dbReference type="Proteomes" id="UP000275267">
    <property type="component" value="Unassembled WGS sequence"/>
</dbReference>
<dbReference type="InterPro" id="IPR011676">
    <property type="entry name" value="DUF1618"/>
</dbReference>
<proteinExistence type="predicted"/>
<evidence type="ECO:0000313" key="2">
    <source>
        <dbReference type="EMBL" id="RLN12067.1"/>
    </source>
</evidence>
<name>A0A3L6RYI6_PANMI</name>
<evidence type="ECO:0000313" key="3">
    <source>
        <dbReference type="Proteomes" id="UP000275267"/>
    </source>
</evidence>
<reference evidence="3" key="1">
    <citation type="journal article" date="2019" name="Nat. Commun.">
        <title>The genome of broomcorn millet.</title>
        <authorList>
            <person name="Zou C."/>
            <person name="Miki D."/>
            <person name="Li D."/>
            <person name="Tang Q."/>
            <person name="Xiao L."/>
            <person name="Rajput S."/>
            <person name="Deng P."/>
            <person name="Jia W."/>
            <person name="Huang R."/>
            <person name="Zhang M."/>
            <person name="Sun Y."/>
            <person name="Hu J."/>
            <person name="Fu X."/>
            <person name="Schnable P.S."/>
            <person name="Li F."/>
            <person name="Zhang H."/>
            <person name="Feng B."/>
            <person name="Zhu X."/>
            <person name="Liu R."/>
            <person name="Schnable J.C."/>
            <person name="Zhu J.-K."/>
            <person name="Zhang H."/>
        </authorList>
    </citation>
    <scope>NUCLEOTIDE SEQUENCE [LARGE SCALE GENOMIC DNA]</scope>
</reference>
<keyword evidence="3" id="KW-1185">Reference proteome</keyword>
<dbReference type="OrthoDB" id="683851at2759"/>